<keyword evidence="2" id="KW-0418">Kinase</keyword>
<protein>
    <submittedName>
        <fullName evidence="2">Aminoglycoside phosphotransferase (APT) family kinase protein</fullName>
    </submittedName>
</protein>
<keyword evidence="2" id="KW-0808">Transferase</keyword>
<evidence type="ECO:0000313" key="2">
    <source>
        <dbReference type="EMBL" id="MBP2380708.1"/>
    </source>
</evidence>
<dbReference type="Proteomes" id="UP001519290">
    <property type="component" value="Unassembled WGS sequence"/>
</dbReference>
<sequence>MDVPLEGGNTTVGVVRVGGTVRRPRGSRSEFAAAAVTWLNAHDFPYVARYFGIDAQRRDTFEYIEGETTEHPVQRDERSYAAMGGILRELHDLTTRRDASGSATALLHGDPGPFNVVCRDGMPVALIDWDSSRVGEPLDDFGYAAWTWCAGDHGGTTAAEQAARLRAFRDAYDPTMTADGVLGAIGRAQQSIITAETAVLDDPRREAGRRGHAERAIGWAESDRRYLTRHLREFADALGGPRE</sequence>
<dbReference type="Gene3D" id="3.90.1200.10">
    <property type="match status" value="1"/>
</dbReference>
<dbReference type="InterPro" id="IPR011009">
    <property type="entry name" value="Kinase-like_dom_sf"/>
</dbReference>
<dbReference type="EMBL" id="JAGIOD010000001">
    <property type="protein sequence ID" value="MBP2380708.1"/>
    <property type="molecule type" value="Genomic_DNA"/>
</dbReference>
<keyword evidence="3" id="KW-1185">Reference proteome</keyword>
<comment type="caution">
    <text evidence="2">The sequence shown here is derived from an EMBL/GenBank/DDBJ whole genome shotgun (WGS) entry which is preliminary data.</text>
</comment>
<gene>
    <name evidence="2" type="ORF">JOF43_000665</name>
</gene>
<feature type="domain" description="Aminoglycoside phosphotransferase" evidence="1">
    <location>
        <begin position="101"/>
        <end position="165"/>
    </location>
</feature>
<dbReference type="Pfam" id="PF01636">
    <property type="entry name" value="APH"/>
    <property type="match status" value="1"/>
</dbReference>
<evidence type="ECO:0000313" key="3">
    <source>
        <dbReference type="Proteomes" id="UP001519290"/>
    </source>
</evidence>
<accession>A0ABS4WXK8</accession>
<proteinExistence type="predicted"/>
<dbReference type="SUPFAM" id="SSF56112">
    <property type="entry name" value="Protein kinase-like (PK-like)"/>
    <property type="match status" value="1"/>
</dbReference>
<name>A0ABS4WXK8_9MICO</name>
<dbReference type="InterPro" id="IPR002575">
    <property type="entry name" value="Aminoglycoside_PTrfase"/>
</dbReference>
<dbReference type="GO" id="GO:0016301">
    <property type="term" value="F:kinase activity"/>
    <property type="evidence" value="ECO:0007669"/>
    <property type="project" value="UniProtKB-KW"/>
</dbReference>
<evidence type="ECO:0000259" key="1">
    <source>
        <dbReference type="Pfam" id="PF01636"/>
    </source>
</evidence>
<dbReference type="RefSeq" id="WP_209899049.1">
    <property type="nucleotide sequence ID" value="NZ_BAAAJW010000029.1"/>
</dbReference>
<reference evidence="2 3" key="1">
    <citation type="submission" date="2021-03" db="EMBL/GenBank/DDBJ databases">
        <title>Sequencing the genomes of 1000 actinobacteria strains.</title>
        <authorList>
            <person name="Klenk H.-P."/>
        </authorList>
    </citation>
    <scope>NUCLEOTIDE SEQUENCE [LARGE SCALE GENOMIC DNA]</scope>
    <source>
        <strain evidence="2 3">DSM 14566</strain>
    </source>
</reference>
<organism evidence="2 3">
    <name type="scientific">Brachybacterium sacelli</name>
    <dbReference type="NCBI Taxonomy" id="173364"/>
    <lineage>
        <taxon>Bacteria</taxon>
        <taxon>Bacillati</taxon>
        <taxon>Actinomycetota</taxon>
        <taxon>Actinomycetes</taxon>
        <taxon>Micrococcales</taxon>
        <taxon>Dermabacteraceae</taxon>
        <taxon>Brachybacterium</taxon>
    </lineage>
</organism>